<sequence length="213" mass="21401">MRGPEGTAAEGRGSGEVRGAVLCGVVGLGVWAFFGGIGGILAGAMAAGWCRWWWGRREPPEAGRRRRRLESDLPVAVELLAACLGAGVGWADAVEAVGEALGGPVGEEFEAVAVRVGLGADPADAWAARASDPALAPLARAAARAGRGGAPLSPVLTRLSRDQRSAASAAAEERAREAGVKAVAPLGLCFLPAFVLVGIVPAIAGIAQGIALP</sequence>
<name>A0A3N1DBP1_9ACTN</name>
<evidence type="ECO:0000313" key="8">
    <source>
        <dbReference type="EMBL" id="ROO90942.1"/>
    </source>
</evidence>
<organism evidence="8 9">
    <name type="scientific">Actinocorallia herbida</name>
    <dbReference type="NCBI Taxonomy" id="58109"/>
    <lineage>
        <taxon>Bacteria</taxon>
        <taxon>Bacillati</taxon>
        <taxon>Actinomycetota</taxon>
        <taxon>Actinomycetes</taxon>
        <taxon>Streptosporangiales</taxon>
        <taxon>Thermomonosporaceae</taxon>
        <taxon>Actinocorallia</taxon>
    </lineage>
</organism>
<evidence type="ECO:0000313" key="9">
    <source>
        <dbReference type="Proteomes" id="UP000272400"/>
    </source>
</evidence>
<evidence type="ECO:0000256" key="3">
    <source>
        <dbReference type="ARBA" id="ARBA00022692"/>
    </source>
</evidence>
<keyword evidence="9" id="KW-1185">Reference proteome</keyword>
<dbReference type="Proteomes" id="UP000272400">
    <property type="component" value="Unassembled WGS sequence"/>
</dbReference>
<feature type="transmembrane region" description="Helical" evidence="6">
    <location>
        <begin position="182"/>
        <end position="207"/>
    </location>
</feature>
<feature type="domain" description="Type II secretion system protein GspF" evidence="7">
    <location>
        <begin position="77"/>
        <end position="198"/>
    </location>
</feature>
<comment type="caution">
    <text evidence="8">The sequence shown here is derived from an EMBL/GenBank/DDBJ whole genome shotgun (WGS) entry which is preliminary data.</text>
</comment>
<dbReference type="GO" id="GO:0005886">
    <property type="term" value="C:plasma membrane"/>
    <property type="evidence" value="ECO:0007669"/>
    <property type="project" value="UniProtKB-SubCell"/>
</dbReference>
<dbReference type="RefSeq" id="WP_246053306.1">
    <property type="nucleotide sequence ID" value="NZ_RJKE01000001.1"/>
</dbReference>
<dbReference type="Pfam" id="PF00482">
    <property type="entry name" value="T2SSF"/>
    <property type="match status" value="1"/>
</dbReference>
<dbReference type="PANTHER" id="PTHR35007">
    <property type="entry name" value="INTEGRAL MEMBRANE PROTEIN-RELATED"/>
    <property type="match status" value="1"/>
</dbReference>
<comment type="subcellular location">
    <subcellularLocation>
        <location evidence="1">Cell membrane</location>
        <topology evidence="1">Multi-pass membrane protein</topology>
    </subcellularLocation>
</comment>
<protein>
    <submittedName>
        <fullName evidence="8">Type II secretion system (T2SS) protein F</fullName>
    </submittedName>
</protein>
<keyword evidence="3 6" id="KW-0812">Transmembrane</keyword>
<evidence type="ECO:0000256" key="4">
    <source>
        <dbReference type="ARBA" id="ARBA00022989"/>
    </source>
</evidence>
<proteinExistence type="predicted"/>
<dbReference type="EMBL" id="RJKE01000001">
    <property type="protein sequence ID" value="ROO90942.1"/>
    <property type="molecule type" value="Genomic_DNA"/>
</dbReference>
<dbReference type="PANTHER" id="PTHR35007:SF3">
    <property type="entry name" value="POSSIBLE CONSERVED ALANINE RICH MEMBRANE PROTEIN"/>
    <property type="match status" value="1"/>
</dbReference>
<evidence type="ECO:0000256" key="6">
    <source>
        <dbReference type="SAM" id="Phobius"/>
    </source>
</evidence>
<evidence type="ECO:0000256" key="1">
    <source>
        <dbReference type="ARBA" id="ARBA00004651"/>
    </source>
</evidence>
<feature type="transmembrane region" description="Helical" evidence="6">
    <location>
        <begin position="28"/>
        <end position="52"/>
    </location>
</feature>
<reference evidence="8 9" key="1">
    <citation type="submission" date="2018-11" db="EMBL/GenBank/DDBJ databases">
        <title>Sequencing the genomes of 1000 actinobacteria strains.</title>
        <authorList>
            <person name="Klenk H.-P."/>
        </authorList>
    </citation>
    <scope>NUCLEOTIDE SEQUENCE [LARGE SCALE GENOMIC DNA]</scope>
    <source>
        <strain evidence="8 9">DSM 44254</strain>
    </source>
</reference>
<evidence type="ECO:0000256" key="2">
    <source>
        <dbReference type="ARBA" id="ARBA00022475"/>
    </source>
</evidence>
<accession>A0A3N1DBP1</accession>
<keyword evidence="5 6" id="KW-0472">Membrane</keyword>
<evidence type="ECO:0000259" key="7">
    <source>
        <dbReference type="Pfam" id="PF00482"/>
    </source>
</evidence>
<dbReference type="AlphaFoldDB" id="A0A3N1DBP1"/>
<keyword evidence="2" id="KW-1003">Cell membrane</keyword>
<dbReference type="InterPro" id="IPR018076">
    <property type="entry name" value="T2SS_GspF_dom"/>
</dbReference>
<keyword evidence="4 6" id="KW-1133">Transmembrane helix</keyword>
<evidence type="ECO:0000256" key="5">
    <source>
        <dbReference type="ARBA" id="ARBA00023136"/>
    </source>
</evidence>
<gene>
    <name evidence="8" type="ORF">EDD29_8684</name>
</gene>